<accession>A0ABQ9W7P8</accession>
<keyword evidence="1" id="KW-0472">Membrane</keyword>
<name>A0ABQ9W7P8_SAGOE</name>
<feature type="transmembrane region" description="Helical" evidence="1">
    <location>
        <begin position="61"/>
        <end position="85"/>
    </location>
</feature>
<reference evidence="2 3" key="1">
    <citation type="submission" date="2023-05" db="EMBL/GenBank/DDBJ databases">
        <title>B98-5 Cell Line De Novo Hybrid Assembly: An Optical Mapping Approach.</title>
        <authorList>
            <person name="Kananen K."/>
            <person name="Auerbach J.A."/>
            <person name="Kautto E."/>
            <person name="Blachly J.S."/>
        </authorList>
    </citation>
    <scope>NUCLEOTIDE SEQUENCE [LARGE SCALE GENOMIC DNA]</scope>
    <source>
        <strain evidence="2">B95-8</strain>
        <tissue evidence="2">Cell line</tissue>
    </source>
</reference>
<evidence type="ECO:0000313" key="2">
    <source>
        <dbReference type="EMBL" id="KAK2117450.1"/>
    </source>
</evidence>
<proteinExistence type="predicted"/>
<keyword evidence="1" id="KW-1133">Transmembrane helix</keyword>
<sequence length="116" mass="12831">MGLRWEPELPVWLRVELGASIGPWPGAFSRWTPTLTCHLTVRAPDAPPCCPQCSPPPAPVFFFSTVASAVAGLLCVVTILLYILIQYFVNPWVLRTDPKYEGMWLPLMAGPLPGLR</sequence>
<evidence type="ECO:0000313" key="3">
    <source>
        <dbReference type="Proteomes" id="UP001266305"/>
    </source>
</evidence>
<evidence type="ECO:0000256" key="1">
    <source>
        <dbReference type="SAM" id="Phobius"/>
    </source>
</evidence>
<comment type="caution">
    <text evidence="2">The sequence shown here is derived from an EMBL/GenBank/DDBJ whole genome shotgun (WGS) entry which is preliminary data.</text>
</comment>
<keyword evidence="3" id="KW-1185">Reference proteome</keyword>
<organism evidence="2 3">
    <name type="scientific">Saguinus oedipus</name>
    <name type="common">Cotton-top tamarin</name>
    <name type="synonym">Oedipomidas oedipus</name>
    <dbReference type="NCBI Taxonomy" id="9490"/>
    <lineage>
        <taxon>Eukaryota</taxon>
        <taxon>Metazoa</taxon>
        <taxon>Chordata</taxon>
        <taxon>Craniata</taxon>
        <taxon>Vertebrata</taxon>
        <taxon>Euteleostomi</taxon>
        <taxon>Mammalia</taxon>
        <taxon>Eutheria</taxon>
        <taxon>Euarchontoglires</taxon>
        <taxon>Primates</taxon>
        <taxon>Haplorrhini</taxon>
        <taxon>Platyrrhini</taxon>
        <taxon>Cebidae</taxon>
        <taxon>Callitrichinae</taxon>
        <taxon>Saguinus</taxon>
    </lineage>
</organism>
<keyword evidence="1" id="KW-0812">Transmembrane</keyword>
<dbReference type="EMBL" id="JASSZA010000002">
    <property type="protein sequence ID" value="KAK2117450.1"/>
    <property type="molecule type" value="Genomic_DNA"/>
</dbReference>
<dbReference type="Proteomes" id="UP001266305">
    <property type="component" value="Unassembled WGS sequence"/>
</dbReference>
<protein>
    <submittedName>
        <fullName evidence="2">Uncharacterized protein</fullName>
    </submittedName>
</protein>
<gene>
    <name evidence="2" type="ORF">P7K49_004336</name>
</gene>